<comment type="caution">
    <text evidence="1">The sequence shown here is derived from an EMBL/GenBank/DDBJ whole genome shotgun (WGS) entry which is preliminary data.</text>
</comment>
<dbReference type="Pfam" id="PF07661">
    <property type="entry name" value="MORN_2"/>
    <property type="match status" value="3"/>
</dbReference>
<dbReference type="RefSeq" id="WP_268497490.1">
    <property type="nucleotide sequence ID" value="NZ_JALAVZ010000005.1"/>
</dbReference>
<protein>
    <submittedName>
        <fullName evidence="1">Toxin-antitoxin system YwqK family antitoxin</fullName>
    </submittedName>
</protein>
<dbReference type="Gene3D" id="2.20.110.10">
    <property type="entry name" value="Histone H3 K4-specific methyltransferase SET7/9 N-terminal domain"/>
    <property type="match status" value="1"/>
</dbReference>
<accession>A0A9Q4HR37</accession>
<evidence type="ECO:0000313" key="1">
    <source>
        <dbReference type="EMBL" id="MCY9185651.1"/>
    </source>
</evidence>
<name>A0A9Q4HR37_9BACI</name>
<dbReference type="InterPro" id="IPR011652">
    <property type="entry name" value="MORN_2"/>
</dbReference>
<dbReference type="AlphaFoldDB" id="A0A9Q4HR37"/>
<sequence length="158" mass="18335">MEENDKYTKDFVIKNGVNFDDLWYTSYSDEILDNLEDEGGKPFTGLAYELFGNGSLMYFCHYKDGLAHGLNREFYKSGNIKCEEHLKYGLVNGKSVCWHENGNIKSISDVELSVNLVYKEWDENGKLLNEKILEQDKNNAQYVTLLKRREINRSLGRS</sequence>
<reference evidence="1" key="1">
    <citation type="submission" date="2022-02" db="EMBL/GenBank/DDBJ databases">
        <title>Crop Bioprotection Bacillus Genome Sequencing.</title>
        <authorList>
            <person name="Dunlap C."/>
        </authorList>
    </citation>
    <scope>NUCLEOTIDE SEQUENCE</scope>
    <source>
        <strain evidence="1">EC49O2N-C10</strain>
    </source>
</reference>
<dbReference type="Proteomes" id="UP001073053">
    <property type="component" value="Unassembled WGS sequence"/>
</dbReference>
<dbReference type="EMBL" id="JALAWA010000007">
    <property type="protein sequence ID" value="MCY9185651.1"/>
    <property type="molecule type" value="Genomic_DNA"/>
</dbReference>
<proteinExistence type="predicted"/>
<organism evidence="1 2">
    <name type="scientific">Bacillus halotolerans</name>
    <dbReference type="NCBI Taxonomy" id="260554"/>
    <lineage>
        <taxon>Bacteria</taxon>
        <taxon>Bacillati</taxon>
        <taxon>Bacillota</taxon>
        <taxon>Bacilli</taxon>
        <taxon>Bacillales</taxon>
        <taxon>Bacillaceae</taxon>
        <taxon>Bacillus</taxon>
    </lineage>
</organism>
<evidence type="ECO:0000313" key="2">
    <source>
        <dbReference type="Proteomes" id="UP001073053"/>
    </source>
</evidence>
<gene>
    <name evidence="1" type="ORF">MOF03_13515</name>
</gene>
<dbReference type="SUPFAM" id="SSF82185">
    <property type="entry name" value="Histone H3 K4-specific methyltransferase SET7/9 N-terminal domain"/>
    <property type="match status" value="1"/>
</dbReference>